<accession>A0ABS2REX7</accession>
<proteinExistence type="inferred from homology"/>
<dbReference type="Pfam" id="PF25271">
    <property type="entry name" value="DUF7868"/>
    <property type="match status" value="1"/>
</dbReference>
<dbReference type="PANTHER" id="PTHR11474:SF76">
    <property type="entry name" value="SHKT DOMAIN-CONTAINING PROTEIN"/>
    <property type="match status" value="1"/>
</dbReference>
<dbReference type="InterPro" id="IPR057190">
    <property type="entry name" value="DUF7868"/>
</dbReference>
<comment type="cofactor">
    <cofactor evidence="1">
        <name>Cu(2+)</name>
        <dbReference type="ChEBI" id="CHEBI:29036"/>
    </cofactor>
</comment>
<feature type="domain" description="Tyrosinase copper-binding" evidence="7">
    <location>
        <begin position="339"/>
        <end position="350"/>
    </location>
</feature>
<keyword evidence="5" id="KW-0186">Copper</keyword>
<comment type="caution">
    <text evidence="8">The sequence shown here is derived from an EMBL/GenBank/DDBJ whole genome shotgun (WGS) entry which is preliminary data.</text>
</comment>
<keyword evidence="4 8" id="KW-0560">Oxidoreductase</keyword>
<protein>
    <submittedName>
        <fullName evidence="8">Tyrosinase</fullName>
        <ecNumber evidence="8">1.14.18.1</ecNumber>
    </submittedName>
</protein>
<keyword evidence="3" id="KW-0479">Metal-binding</keyword>
<name>A0ABS2REX7_9ACTN</name>
<dbReference type="Proteomes" id="UP000704762">
    <property type="component" value="Unassembled WGS sequence"/>
</dbReference>
<organism evidence="8 9">
    <name type="scientific">Microlunatus panaciterrae</name>
    <dbReference type="NCBI Taxonomy" id="400768"/>
    <lineage>
        <taxon>Bacteria</taxon>
        <taxon>Bacillati</taxon>
        <taxon>Actinomycetota</taxon>
        <taxon>Actinomycetes</taxon>
        <taxon>Propionibacteriales</taxon>
        <taxon>Propionibacteriaceae</taxon>
        <taxon>Microlunatus</taxon>
    </lineage>
</organism>
<dbReference type="PANTHER" id="PTHR11474">
    <property type="entry name" value="TYROSINASE FAMILY MEMBER"/>
    <property type="match status" value="1"/>
</dbReference>
<evidence type="ECO:0000256" key="6">
    <source>
        <dbReference type="SAM" id="MobiDB-lite"/>
    </source>
</evidence>
<dbReference type="InterPro" id="IPR022739">
    <property type="entry name" value="Polyphenol_oxidase_cen"/>
</dbReference>
<evidence type="ECO:0000313" key="8">
    <source>
        <dbReference type="EMBL" id="MBM7797563.1"/>
    </source>
</evidence>
<evidence type="ECO:0000256" key="4">
    <source>
        <dbReference type="ARBA" id="ARBA00023002"/>
    </source>
</evidence>
<evidence type="ECO:0000259" key="7">
    <source>
        <dbReference type="PROSITE" id="PS00498"/>
    </source>
</evidence>
<comment type="similarity">
    <text evidence="2">Belongs to the tyrosinase family.</text>
</comment>
<dbReference type="Pfam" id="PF12142">
    <property type="entry name" value="PPO1_DWL"/>
    <property type="match status" value="1"/>
</dbReference>
<dbReference type="InterPro" id="IPR008922">
    <property type="entry name" value="Di-copper_centre_dom_sf"/>
</dbReference>
<evidence type="ECO:0000256" key="2">
    <source>
        <dbReference type="ARBA" id="ARBA00009928"/>
    </source>
</evidence>
<reference evidence="8 9" key="1">
    <citation type="submission" date="2021-01" db="EMBL/GenBank/DDBJ databases">
        <title>Sequencing the genomes of 1000 actinobacteria strains.</title>
        <authorList>
            <person name="Klenk H.-P."/>
        </authorList>
    </citation>
    <scope>NUCLEOTIDE SEQUENCE [LARGE SCALE GENOMIC DNA]</scope>
    <source>
        <strain evidence="8 9">DSM 18662</strain>
    </source>
</reference>
<dbReference type="PRINTS" id="PR00092">
    <property type="entry name" value="TYROSINASE"/>
</dbReference>
<keyword evidence="9" id="KW-1185">Reference proteome</keyword>
<dbReference type="InterPro" id="IPR050316">
    <property type="entry name" value="Tyrosinase/Hemocyanin"/>
</dbReference>
<dbReference type="EMBL" id="JAFBCF010000001">
    <property type="protein sequence ID" value="MBM7797563.1"/>
    <property type="molecule type" value="Genomic_DNA"/>
</dbReference>
<dbReference type="Pfam" id="PF00264">
    <property type="entry name" value="Tyrosinase"/>
    <property type="match status" value="1"/>
</dbReference>
<gene>
    <name evidence="8" type="ORF">JOE57_000484</name>
</gene>
<evidence type="ECO:0000313" key="9">
    <source>
        <dbReference type="Proteomes" id="UP000704762"/>
    </source>
</evidence>
<dbReference type="EC" id="1.14.18.1" evidence="8"/>
<evidence type="ECO:0000256" key="1">
    <source>
        <dbReference type="ARBA" id="ARBA00001973"/>
    </source>
</evidence>
<feature type="region of interest" description="Disordered" evidence="6">
    <location>
        <begin position="287"/>
        <end position="325"/>
    </location>
</feature>
<dbReference type="GO" id="GO:0004503">
    <property type="term" value="F:tyrosinase activity"/>
    <property type="evidence" value="ECO:0007669"/>
    <property type="project" value="UniProtKB-EC"/>
</dbReference>
<dbReference type="RefSeq" id="WP_204916228.1">
    <property type="nucleotide sequence ID" value="NZ_BAAAQP010000011.1"/>
</dbReference>
<evidence type="ECO:0000256" key="5">
    <source>
        <dbReference type="ARBA" id="ARBA00023008"/>
    </source>
</evidence>
<dbReference type="SUPFAM" id="SSF48056">
    <property type="entry name" value="Di-copper centre-containing domain"/>
    <property type="match status" value="1"/>
</dbReference>
<dbReference type="InterPro" id="IPR002227">
    <property type="entry name" value="Tyrosinase_Cu-bd"/>
</dbReference>
<dbReference type="Gene3D" id="1.10.1280.10">
    <property type="entry name" value="Di-copper center containing domain from catechol oxidase"/>
    <property type="match status" value="1"/>
</dbReference>
<evidence type="ECO:0000256" key="3">
    <source>
        <dbReference type="ARBA" id="ARBA00022723"/>
    </source>
</evidence>
<sequence length="574" mass="62471">MLTSQLFAGDPLLESIADGGPERISRSQHRHDPAVGKVQTALLVWDPGCLPQFGADSDYGDETAGAVRRFKIEELGVPAGQVIDDVGPQTVIRLDAIQAAAEQPPPAPAGILVRRDVWRLQPTAAAPWDPVILAYAAAVGVLKTNAGPSPHLWWSHQTQVHGMAPDPQDGLRNQCQHNSWFFLPWHRMYIFFFEQICRSIIQGLPDVDSEVKRTWALPYWDYDRNDSNSLPPPFGEPFIEGDQTRPNPLFDAERNNGINSGSTRLSAAVTSAAGWFRATPYAARFPNGASFGGPETGPHHFNESGSASPGPLETTPHGNVHMAVGSTGKMGDFNRAAGDPIFWLHHSNIDRLWEIWRANTGQGLDPTDNRFLNQSFSFLDATGARTTLTPAGVLDTRNQLNYVYENITVPTSAGARQGAAMPFANPQPPQRLGSVDNVVNLVEGQPQAVDFALADFGPLVLDAVEPRRVLLSIEHITADAMPQQTYGVFLEPFGQGEGVLVGSLPLFGLAESNAPDAEHGLSYTFDVTDIVQQMMAGNQWDVGRTWLSLRPVMEVEPQDVLANISIGSISLMVE</sequence>
<dbReference type="PROSITE" id="PS00498">
    <property type="entry name" value="TYROSINASE_2"/>
    <property type="match status" value="1"/>
</dbReference>